<dbReference type="Proteomes" id="UP000245695">
    <property type="component" value="Chromosome 1"/>
</dbReference>
<dbReference type="EMBL" id="LN650648">
    <property type="protein sequence ID" value="CEI72938.1"/>
    <property type="molecule type" value="Genomic_DNA"/>
</dbReference>
<gene>
    <name evidence="1" type="ORF">FRIFI_1403</name>
</gene>
<dbReference type="AlphaFoldDB" id="A0A2P2BRD9"/>
<evidence type="ECO:0000313" key="2">
    <source>
        <dbReference type="Proteomes" id="UP000245695"/>
    </source>
</evidence>
<accession>A0A2P2BRD9</accession>
<proteinExistence type="predicted"/>
<name>A0A2P2BRD9_9FIRM</name>
<reference evidence="1 2" key="1">
    <citation type="submission" date="2014-09" db="EMBL/GenBank/DDBJ databases">
        <authorList>
            <person name="Hornung B.V."/>
        </authorList>
    </citation>
    <scope>NUCLEOTIDE SEQUENCE [LARGE SCALE GENOMIC DNA]</scope>
    <source>
        <strain evidence="1 2">FRIFI</strain>
    </source>
</reference>
<protein>
    <submittedName>
        <fullName evidence="1">Uncharacterized protein</fullName>
    </submittedName>
</protein>
<dbReference type="KEGG" id="rhom:FRIFI_1403"/>
<keyword evidence="2" id="KW-1185">Reference proteome</keyword>
<evidence type="ECO:0000313" key="1">
    <source>
        <dbReference type="EMBL" id="CEI72938.1"/>
    </source>
</evidence>
<sequence>MDIRYEGKAIVNNEHLVEFELDEYNSIATCPSCKELCLEPDYNYCPFAELKLNLKRRVNNGQ</sequence>
<organism evidence="1 2">
    <name type="scientific">Romboutsia hominis</name>
    <dbReference type="NCBI Taxonomy" id="1507512"/>
    <lineage>
        <taxon>Bacteria</taxon>
        <taxon>Bacillati</taxon>
        <taxon>Bacillota</taxon>
        <taxon>Clostridia</taxon>
        <taxon>Peptostreptococcales</taxon>
        <taxon>Peptostreptococcaceae</taxon>
        <taxon>Romboutsia</taxon>
    </lineage>
</organism>